<dbReference type="Proteomes" id="UP001558613">
    <property type="component" value="Unassembled WGS sequence"/>
</dbReference>
<comment type="caution">
    <text evidence="1">The sequence shown here is derived from an EMBL/GenBank/DDBJ whole genome shotgun (WGS) entry which is preliminary data.</text>
</comment>
<name>A0ABR3NKG3_9TELE</name>
<feature type="non-terminal residue" evidence="1">
    <location>
        <position position="73"/>
    </location>
</feature>
<protein>
    <submittedName>
        <fullName evidence="1">Uncharacterized protein</fullName>
    </submittedName>
</protein>
<gene>
    <name evidence="1" type="ORF">QQF64_023849</name>
</gene>
<dbReference type="EMBL" id="JAYMGO010000003">
    <property type="protein sequence ID" value="KAL1277176.1"/>
    <property type="molecule type" value="Genomic_DNA"/>
</dbReference>
<proteinExistence type="predicted"/>
<reference evidence="1 2" key="1">
    <citation type="submission" date="2023-09" db="EMBL/GenBank/DDBJ databases">
        <authorList>
            <person name="Wang M."/>
        </authorList>
    </citation>
    <scope>NUCLEOTIDE SEQUENCE [LARGE SCALE GENOMIC DNA]</scope>
    <source>
        <strain evidence="1">GT-2023</strain>
        <tissue evidence="1">Liver</tissue>
    </source>
</reference>
<keyword evidence="2" id="KW-1185">Reference proteome</keyword>
<sequence length="73" mass="8631">MTNCFSMLFLHELPDGASDIQFTPQVYSLNVDIQHIGQRSLRFWQTSYFLSSQHALKLNFRNHNIRLPMTTWS</sequence>
<evidence type="ECO:0000313" key="1">
    <source>
        <dbReference type="EMBL" id="KAL1277176.1"/>
    </source>
</evidence>
<accession>A0ABR3NKG3</accession>
<evidence type="ECO:0000313" key="2">
    <source>
        <dbReference type="Proteomes" id="UP001558613"/>
    </source>
</evidence>
<organism evidence="1 2">
    <name type="scientific">Cirrhinus molitorella</name>
    <name type="common">mud carp</name>
    <dbReference type="NCBI Taxonomy" id="172907"/>
    <lineage>
        <taxon>Eukaryota</taxon>
        <taxon>Metazoa</taxon>
        <taxon>Chordata</taxon>
        <taxon>Craniata</taxon>
        <taxon>Vertebrata</taxon>
        <taxon>Euteleostomi</taxon>
        <taxon>Actinopterygii</taxon>
        <taxon>Neopterygii</taxon>
        <taxon>Teleostei</taxon>
        <taxon>Ostariophysi</taxon>
        <taxon>Cypriniformes</taxon>
        <taxon>Cyprinidae</taxon>
        <taxon>Labeoninae</taxon>
        <taxon>Labeonini</taxon>
        <taxon>Cirrhinus</taxon>
    </lineage>
</organism>